<comment type="caution">
    <text evidence="2">The sequence shown here is derived from an EMBL/GenBank/DDBJ whole genome shotgun (WGS) entry which is preliminary data.</text>
</comment>
<reference evidence="3" key="1">
    <citation type="journal article" date="2019" name="Int. J. Syst. Evol. Microbiol.">
        <title>The Global Catalogue of Microorganisms (GCM) 10K type strain sequencing project: providing services to taxonomists for standard genome sequencing and annotation.</title>
        <authorList>
            <consortium name="The Broad Institute Genomics Platform"/>
            <consortium name="The Broad Institute Genome Sequencing Center for Infectious Disease"/>
            <person name="Wu L."/>
            <person name="Ma J."/>
        </authorList>
    </citation>
    <scope>NUCLEOTIDE SEQUENCE [LARGE SCALE GENOMIC DNA]</scope>
    <source>
        <strain evidence="3">CCUG 54520</strain>
    </source>
</reference>
<sequence>MPNILHLDAGQSGEAVIPAVADGKYVAGVVCGQYERLEGWTVPKYTSLTLYPLTVGTPDTPDTPEVTPHPTAGGSLASLGFGSS</sequence>
<evidence type="ECO:0000256" key="1">
    <source>
        <dbReference type="SAM" id="MobiDB-lite"/>
    </source>
</evidence>
<protein>
    <submittedName>
        <fullName evidence="2">Uncharacterized protein</fullName>
    </submittedName>
</protein>
<dbReference type="RefSeq" id="WP_378417178.1">
    <property type="nucleotide sequence ID" value="NZ_JBHSFO010000005.1"/>
</dbReference>
<dbReference type="EMBL" id="JBHSFO010000005">
    <property type="protein sequence ID" value="MFC4604399.1"/>
    <property type="molecule type" value="Genomic_DNA"/>
</dbReference>
<gene>
    <name evidence="2" type="ORF">ACFO6S_11950</name>
</gene>
<accession>A0ABV9FT56</accession>
<keyword evidence="3" id="KW-1185">Reference proteome</keyword>
<evidence type="ECO:0000313" key="3">
    <source>
        <dbReference type="Proteomes" id="UP001595914"/>
    </source>
</evidence>
<name>A0ABV9FT56_9NOCA</name>
<feature type="region of interest" description="Disordered" evidence="1">
    <location>
        <begin position="56"/>
        <end position="84"/>
    </location>
</feature>
<proteinExistence type="predicted"/>
<dbReference type="Proteomes" id="UP001595914">
    <property type="component" value="Unassembled WGS sequence"/>
</dbReference>
<evidence type="ECO:0000313" key="2">
    <source>
        <dbReference type="EMBL" id="MFC4604399.1"/>
    </source>
</evidence>
<organism evidence="2 3">
    <name type="scientific">Rhodococcus kronopolitis</name>
    <dbReference type="NCBI Taxonomy" id="1460226"/>
    <lineage>
        <taxon>Bacteria</taxon>
        <taxon>Bacillati</taxon>
        <taxon>Actinomycetota</taxon>
        <taxon>Actinomycetes</taxon>
        <taxon>Mycobacteriales</taxon>
        <taxon>Nocardiaceae</taxon>
        <taxon>Rhodococcus</taxon>
    </lineage>
</organism>